<dbReference type="EMBL" id="CP001734">
    <property type="protein sequence ID" value="ACV68890.1"/>
    <property type="molecule type" value="Genomic_DNA"/>
</dbReference>
<dbReference type="InterPro" id="IPR013785">
    <property type="entry name" value="Aldolase_TIM"/>
</dbReference>
<evidence type="ECO:0000256" key="7">
    <source>
        <dbReference type="ARBA" id="ARBA00049112"/>
    </source>
</evidence>
<dbReference type="InterPro" id="IPR006218">
    <property type="entry name" value="DAHP1/KDSA"/>
</dbReference>
<sequence length="271" mass="28873">MTGASDLFSLSRRSLFAIVGPCALEELELGLRVAERLAAIQDELGIPLVFKSSFDKANRSSVDSFRGPGLQTGLEWLQRIKEASGLPVVTDIHAPEQARPVADVADVLQIPAFLCRQTDLLLAAAKTGRIVNVKKGQFLAPWDMANVVAKLEAGGGESIWLTERGSSFGYNNLVVDMRSIPIMQDTGWPAVFDATHSVQLPGGQGTRSGGQRQFVGTLARAAVAAGCNGIFLEVHPDPDHALCDGPNSLALDALAGELRRLLAVREAVHGN</sequence>
<evidence type="ECO:0000256" key="6">
    <source>
        <dbReference type="ARBA" id="ARBA00022679"/>
    </source>
</evidence>
<organism evidence="10 11">
    <name type="scientific">Desulfohalobium retbaense (strain ATCC 49708 / DSM 5692 / JCM 16813 / HR100)</name>
    <dbReference type="NCBI Taxonomy" id="485915"/>
    <lineage>
        <taxon>Bacteria</taxon>
        <taxon>Pseudomonadati</taxon>
        <taxon>Thermodesulfobacteriota</taxon>
        <taxon>Desulfovibrionia</taxon>
        <taxon>Desulfovibrionales</taxon>
        <taxon>Desulfohalobiaceae</taxon>
        <taxon>Desulfohalobium</taxon>
    </lineage>
</organism>
<comment type="catalytic activity">
    <reaction evidence="7 8">
        <text>D-arabinose 5-phosphate + phosphoenolpyruvate + H2O = 3-deoxy-alpha-D-manno-2-octulosonate-8-phosphate + phosphate</text>
        <dbReference type="Rhea" id="RHEA:14053"/>
        <dbReference type="ChEBI" id="CHEBI:15377"/>
        <dbReference type="ChEBI" id="CHEBI:43474"/>
        <dbReference type="ChEBI" id="CHEBI:57693"/>
        <dbReference type="ChEBI" id="CHEBI:58702"/>
        <dbReference type="ChEBI" id="CHEBI:85985"/>
        <dbReference type="EC" id="2.5.1.55"/>
    </reaction>
</comment>
<comment type="subcellular location">
    <subcellularLocation>
        <location evidence="1 8">Cytoplasm</location>
    </subcellularLocation>
</comment>
<protein>
    <recommendedName>
        <fullName evidence="8">2-dehydro-3-deoxyphosphooctonate aldolase</fullName>
        <ecNumber evidence="8">2.5.1.55</ecNumber>
    </recommendedName>
    <alternativeName>
        <fullName evidence="8">3-deoxy-D-manno-octulosonic acid 8-phosphate synthase</fullName>
    </alternativeName>
    <alternativeName>
        <fullName evidence="8">KDO-8-phosphate synthase</fullName>
        <shortName evidence="8">KDO 8-P synthase</shortName>
        <shortName evidence="8">KDOPS</shortName>
    </alternativeName>
    <alternativeName>
        <fullName evidence="8">Phospho-2-dehydro-3-deoxyoctonate aldolase</fullName>
    </alternativeName>
</protein>
<dbReference type="OrthoDB" id="9802281at2"/>
<comment type="pathway">
    <text evidence="3 8">Carbohydrate biosynthesis; 3-deoxy-D-manno-octulosonate biosynthesis; 3-deoxy-D-manno-octulosonate from D-ribulose 5-phosphate: step 2/3.</text>
</comment>
<dbReference type="Gene3D" id="3.20.20.70">
    <property type="entry name" value="Aldolase class I"/>
    <property type="match status" value="1"/>
</dbReference>
<dbReference type="Proteomes" id="UP000001052">
    <property type="component" value="Chromosome"/>
</dbReference>
<dbReference type="PANTHER" id="PTHR21057">
    <property type="entry name" value="PHOSPHO-2-DEHYDRO-3-DEOXYHEPTONATE ALDOLASE"/>
    <property type="match status" value="1"/>
</dbReference>
<evidence type="ECO:0000256" key="5">
    <source>
        <dbReference type="ARBA" id="ARBA00022490"/>
    </source>
</evidence>
<dbReference type="GO" id="GO:0005737">
    <property type="term" value="C:cytoplasm"/>
    <property type="evidence" value="ECO:0007669"/>
    <property type="project" value="UniProtKB-SubCell"/>
</dbReference>
<comment type="pathway">
    <text evidence="2 8">Bacterial outer membrane biogenesis; lipopolysaccharide biosynthesis.</text>
</comment>
<dbReference type="NCBIfam" id="NF003543">
    <property type="entry name" value="PRK05198.1"/>
    <property type="match status" value="1"/>
</dbReference>
<dbReference type="UniPathway" id="UPA00357">
    <property type="reaction ID" value="UER00474"/>
</dbReference>
<dbReference type="InterPro" id="IPR006269">
    <property type="entry name" value="KDO8P_synthase"/>
</dbReference>
<keyword evidence="6 8" id="KW-0808">Transferase</keyword>
<dbReference type="SUPFAM" id="SSF51569">
    <property type="entry name" value="Aldolase"/>
    <property type="match status" value="1"/>
</dbReference>
<dbReference type="GO" id="GO:0008676">
    <property type="term" value="F:3-deoxy-8-phosphooctulonate synthase activity"/>
    <property type="evidence" value="ECO:0007669"/>
    <property type="project" value="UniProtKB-UniRule"/>
</dbReference>
<gene>
    <name evidence="8" type="primary">kdsA</name>
    <name evidence="10" type="ordered locus">Dret_1606</name>
</gene>
<dbReference type="STRING" id="485915.Dret_1606"/>
<dbReference type="EC" id="2.5.1.55" evidence="8"/>
<dbReference type="UniPathway" id="UPA00030"/>
<comment type="similarity">
    <text evidence="4 8">Belongs to the KdsA family.</text>
</comment>
<reference evidence="11" key="1">
    <citation type="submission" date="2009-09" db="EMBL/GenBank/DDBJ databases">
        <title>The complete chromosome of Desulfohalobium retbaense DSM 5692.</title>
        <authorList>
            <consortium name="US DOE Joint Genome Institute (JGI-PGF)"/>
            <person name="Lucas S."/>
            <person name="Copeland A."/>
            <person name="Lapidus A."/>
            <person name="Glavina del Rio T."/>
            <person name="Dalin E."/>
            <person name="Tice H."/>
            <person name="Bruce D."/>
            <person name="Goodwin L."/>
            <person name="Pitluck S."/>
            <person name="Kyrpides N."/>
            <person name="Mavromatis K."/>
            <person name="Ivanova N."/>
            <person name="Mikhailova N."/>
            <person name="Munk A.C."/>
            <person name="Brettin T."/>
            <person name="Detter J.C."/>
            <person name="Han C."/>
            <person name="Tapia R."/>
            <person name="Larimer F."/>
            <person name="Land M."/>
            <person name="Hauser L."/>
            <person name="Markowitz V."/>
            <person name="Cheng J.-F."/>
            <person name="Hugenholtz P."/>
            <person name="Woyke T."/>
            <person name="Wu D."/>
            <person name="Spring S."/>
            <person name="Klenk H.-P."/>
            <person name="Eisen J.A."/>
        </authorList>
    </citation>
    <scope>NUCLEOTIDE SEQUENCE [LARGE SCALE GENOMIC DNA]</scope>
    <source>
        <strain evidence="11">DSM 5692</strain>
    </source>
</reference>
<dbReference type="GO" id="GO:0019294">
    <property type="term" value="P:keto-3-deoxy-D-manno-octulosonic acid biosynthetic process"/>
    <property type="evidence" value="ECO:0007669"/>
    <property type="project" value="UniProtKB-UniRule"/>
</dbReference>
<evidence type="ECO:0000259" key="9">
    <source>
        <dbReference type="Pfam" id="PF00793"/>
    </source>
</evidence>
<dbReference type="RefSeq" id="WP_015752033.1">
    <property type="nucleotide sequence ID" value="NC_013223.1"/>
</dbReference>
<evidence type="ECO:0000313" key="10">
    <source>
        <dbReference type="EMBL" id="ACV68890.1"/>
    </source>
</evidence>
<feature type="domain" description="DAHP synthetase I/KDSA" evidence="9">
    <location>
        <begin position="15"/>
        <end position="255"/>
    </location>
</feature>
<dbReference type="Pfam" id="PF00793">
    <property type="entry name" value="DAHP_synth_1"/>
    <property type="match status" value="1"/>
</dbReference>
<evidence type="ECO:0000256" key="3">
    <source>
        <dbReference type="ARBA" id="ARBA00004845"/>
    </source>
</evidence>
<evidence type="ECO:0000256" key="2">
    <source>
        <dbReference type="ARBA" id="ARBA00004756"/>
    </source>
</evidence>
<reference evidence="10 11" key="2">
    <citation type="journal article" date="2010" name="Stand. Genomic Sci.">
        <title>Complete genome sequence of Desulfohalobium retbaense type strain (HR(100)).</title>
        <authorList>
            <person name="Spring S."/>
            <person name="Nolan M."/>
            <person name="Lapidus A."/>
            <person name="Glavina Del Rio T."/>
            <person name="Copeland A."/>
            <person name="Tice H."/>
            <person name="Cheng J.F."/>
            <person name="Lucas S."/>
            <person name="Land M."/>
            <person name="Chen F."/>
            <person name="Bruce D."/>
            <person name="Goodwin L."/>
            <person name="Pitluck S."/>
            <person name="Ivanova N."/>
            <person name="Mavromatis K."/>
            <person name="Mikhailova N."/>
            <person name="Pati A."/>
            <person name="Chen A."/>
            <person name="Palaniappan K."/>
            <person name="Hauser L."/>
            <person name="Chang Y.J."/>
            <person name="Jeffries C.D."/>
            <person name="Munk C."/>
            <person name="Kiss H."/>
            <person name="Chain P."/>
            <person name="Han C."/>
            <person name="Brettin T."/>
            <person name="Detter J.C."/>
            <person name="Schuler E."/>
            <person name="Goker M."/>
            <person name="Rohde M."/>
            <person name="Bristow J."/>
            <person name="Eisen J.A."/>
            <person name="Markowitz V."/>
            <person name="Hugenholtz P."/>
            <person name="Kyrpides N.C."/>
            <person name="Klenk H.P."/>
        </authorList>
    </citation>
    <scope>NUCLEOTIDE SEQUENCE [LARGE SCALE GENOMIC DNA]</scope>
    <source>
        <strain evidence="10 11">DSM 5692</strain>
    </source>
</reference>
<evidence type="ECO:0000256" key="1">
    <source>
        <dbReference type="ARBA" id="ARBA00004496"/>
    </source>
</evidence>
<evidence type="ECO:0000313" key="11">
    <source>
        <dbReference type="Proteomes" id="UP000001052"/>
    </source>
</evidence>
<dbReference type="eggNOG" id="COG2877">
    <property type="taxonomic scope" value="Bacteria"/>
</dbReference>
<dbReference type="HOGENOM" id="CLU_036666_0_0_7"/>
<proteinExistence type="inferred from homology"/>
<name>C8X393_DESRD</name>
<keyword evidence="11" id="KW-1185">Reference proteome</keyword>
<evidence type="ECO:0000256" key="8">
    <source>
        <dbReference type="HAMAP-Rule" id="MF_00056"/>
    </source>
</evidence>
<dbReference type="KEGG" id="drt:Dret_1606"/>
<dbReference type="NCBIfam" id="TIGR01362">
    <property type="entry name" value="KDO8P_synth"/>
    <property type="match status" value="1"/>
</dbReference>
<accession>C8X393</accession>
<dbReference type="HAMAP" id="MF_00056">
    <property type="entry name" value="KDO8P_synth"/>
    <property type="match status" value="1"/>
</dbReference>
<dbReference type="AlphaFoldDB" id="C8X393"/>
<keyword evidence="5 8" id="KW-0963">Cytoplasm</keyword>
<evidence type="ECO:0000256" key="4">
    <source>
        <dbReference type="ARBA" id="ARBA00010499"/>
    </source>
</evidence>
<keyword evidence="8" id="KW-0448">Lipopolysaccharide biosynthesis</keyword>